<dbReference type="GO" id="GO:0036297">
    <property type="term" value="P:interstrand cross-link repair"/>
    <property type="evidence" value="ECO:0007669"/>
    <property type="project" value="TreeGrafter"/>
</dbReference>
<evidence type="ECO:0000256" key="11">
    <source>
        <dbReference type="ARBA" id="ARBA00039759"/>
    </source>
</evidence>
<dbReference type="SUPFAM" id="SSF56281">
    <property type="entry name" value="Metallo-hydrolase/oxidoreductase"/>
    <property type="match status" value="1"/>
</dbReference>
<keyword evidence="9" id="KW-0234">DNA repair</keyword>
<evidence type="ECO:0000256" key="5">
    <source>
        <dbReference type="ARBA" id="ARBA00022763"/>
    </source>
</evidence>
<evidence type="ECO:0000256" key="10">
    <source>
        <dbReference type="ARBA" id="ARBA00023242"/>
    </source>
</evidence>
<dbReference type="Proteomes" id="UP000663848">
    <property type="component" value="Unassembled WGS sequence"/>
</dbReference>
<evidence type="ECO:0000259" key="13">
    <source>
        <dbReference type="Pfam" id="PF07522"/>
    </source>
</evidence>
<keyword evidence="6" id="KW-0378">Hydrolase</keyword>
<keyword evidence="8" id="KW-0233">DNA recombination</keyword>
<dbReference type="EMBL" id="CAJOBR010000726">
    <property type="protein sequence ID" value="CAF4540407.1"/>
    <property type="molecule type" value="Genomic_DNA"/>
</dbReference>
<dbReference type="Proteomes" id="UP000663825">
    <property type="component" value="Unassembled WGS sequence"/>
</dbReference>
<keyword evidence="10" id="KW-0539">Nucleus</keyword>
<dbReference type="InterPro" id="IPR036866">
    <property type="entry name" value="RibonucZ/Hydroxyglut_hydro"/>
</dbReference>
<dbReference type="Gene3D" id="3.60.15.10">
    <property type="entry name" value="Ribonuclease Z/Hydroxyacylglutathione hydrolase-like"/>
    <property type="match status" value="1"/>
</dbReference>
<evidence type="ECO:0000256" key="6">
    <source>
        <dbReference type="ARBA" id="ARBA00022801"/>
    </source>
</evidence>
<evidence type="ECO:0000256" key="7">
    <source>
        <dbReference type="ARBA" id="ARBA00022839"/>
    </source>
</evidence>
<dbReference type="Proteomes" id="UP000663872">
    <property type="component" value="Unassembled WGS sequence"/>
</dbReference>
<evidence type="ECO:0000313" key="15">
    <source>
        <dbReference type="EMBL" id="CAF3465516.1"/>
    </source>
</evidence>
<dbReference type="InterPro" id="IPR011084">
    <property type="entry name" value="DRMBL"/>
</dbReference>
<dbReference type="GO" id="GO:0005634">
    <property type="term" value="C:nucleus"/>
    <property type="evidence" value="ECO:0007669"/>
    <property type="project" value="UniProtKB-SubCell"/>
</dbReference>
<evidence type="ECO:0000256" key="2">
    <source>
        <dbReference type="ARBA" id="ARBA00010304"/>
    </source>
</evidence>
<evidence type="ECO:0000256" key="3">
    <source>
        <dbReference type="ARBA" id="ARBA00022722"/>
    </source>
</evidence>
<evidence type="ECO:0000313" key="19">
    <source>
        <dbReference type="Proteomes" id="UP000663873"/>
    </source>
</evidence>
<keyword evidence="7" id="KW-0269">Exonuclease</keyword>
<dbReference type="Gene3D" id="3.40.50.12650">
    <property type="match status" value="1"/>
</dbReference>
<dbReference type="GO" id="GO:0006303">
    <property type="term" value="P:double-strand break repair via nonhomologous end joining"/>
    <property type="evidence" value="ECO:0007669"/>
    <property type="project" value="TreeGrafter"/>
</dbReference>
<name>A0A817UYW6_9BILA</name>
<evidence type="ECO:0000313" key="16">
    <source>
        <dbReference type="EMBL" id="CAF4274358.1"/>
    </source>
</evidence>
<dbReference type="GO" id="GO:0006310">
    <property type="term" value="P:DNA recombination"/>
    <property type="evidence" value="ECO:0007669"/>
    <property type="project" value="UniProtKB-KW"/>
</dbReference>
<dbReference type="OrthoDB" id="262529at2759"/>
<evidence type="ECO:0000313" key="18">
    <source>
        <dbReference type="Proteomes" id="UP000663872"/>
    </source>
</evidence>
<dbReference type="Proteomes" id="UP000663873">
    <property type="component" value="Unassembled WGS sequence"/>
</dbReference>
<evidence type="ECO:0000256" key="1">
    <source>
        <dbReference type="ARBA" id="ARBA00004123"/>
    </source>
</evidence>
<dbReference type="PANTHER" id="PTHR23240:SF8">
    <property type="entry name" value="PROTEIN ARTEMIS"/>
    <property type="match status" value="1"/>
</dbReference>
<dbReference type="Pfam" id="PF07522">
    <property type="entry name" value="DRMBL"/>
    <property type="match status" value="1"/>
</dbReference>
<dbReference type="GO" id="GO:0003684">
    <property type="term" value="F:damaged DNA binding"/>
    <property type="evidence" value="ECO:0007669"/>
    <property type="project" value="TreeGrafter"/>
</dbReference>
<evidence type="ECO:0000313" key="17">
    <source>
        <dbReference type="EMBL" id="CAF4540407.1"/>
    </source>
</evidence>
<keyword evidence="3" id="KW-0540">Nuclease</keyword>
<comment type="caution">
    <text evidence="14">The sequence shown here is derived from an EMBL/GenBank/DDBJ whole genome shotgun (WGS) entry which is preliminary data.</text>
</comment>
<proteinExistence type="inferred from homology"/>
<dbReference type="EMBL" id="CAJNYT010000136">
    <property type="protein sequence ID" value="CAF3332494.1"/>
    <property type="molecule type" value="Genomic_DNA"/>
</dbReference>
<dbReference type="GO" id="GO:0000723">
    <property type="term" value="P:telomere maintenance"/>
    <property type="evidence" value="ECO:0007669"/>
    <property type="project" value="TreeGrafter"/>
</dbReference>
<evidence type="ECO:0000256" key="12">
    <source>
        <dbReference type="ARBA" id="ARBA00042677"/>
    </source>
</evidence>
<dbReference type="GO" id="GO:0035312">
    <property type="term" value="F:5'-3' DNA exonuclease activity"/>
    <property type="evidence" value="ECO:0007669"/>
    <property type="project" value="TreeGrafter"/>
</dbReference>
<evidence type="ECO:0000256" key="9">
    <source>
        <dbReference type="ARBA" id="ARBA00023204"/>
    </source>
</evidence>
<dbReference type="Pfam" id="PF23023">
    <property type="entry name" value="Anti-Pycsar_Apyc1"/>
    <property type="match status" value="1"/>
</dbReference>
<sequence length="406" mass="47624">MCTFNGILSEYPWISIDSFLEANCQVSRVFFVSHIHTDHLRGLDESTFYQYTTNNPSIRIYCSESSRHFLSILPAYKHLSKFYSIINVNQPLTIQNPTDKNVSLTVTCFGSGHCPGSLMLLFEGSHGTVLYTGDFRLYSHQSNRHRIILSKKPIDTLYIDMTFFEPSIRQLPQRKQSCQKLIHLIEQYDNRYFHLKTSARVGYEYIYTSLYHHFGILIHVNHEQYHLYDCLPQVQQALTTDGSRTRIHACWPNCSHSKFSIKIVLSVLWFTLQQQSNCPLIRIATDYYRLCYSLHSSYNEICTFVKQISPIRIHPIALPSQLTSERFNELIKQLGIHQNQTNCFASNNIVQQIKRRYQMTENTDIDDDDELDFGFHKNRDNNEKQLYKRISNLQQPSNKNEDLTYQ</sequence>
<evidence type="ECO:0000256" key="4">
    <source>
        <dbReference type="ARBA" id="ARBA00022759"/>
    </source>
</evidence>
<comment type="similarity">
    <text evidence="2">Belongs to the DNA repair metallo-beta-lactamase (DRMBL) family.</text>
</comment>
<organism evidence="14 18">
    <name type="scientific">Rotaria socialis</name>
    <dbReference type="NCBI Taxonomy" id="392032"/>
    <lineage>
        <taxon>Eukaryota</taxon>
        <taxon>Metazoa</taxon>
        <taxon>Spiralia</taxon>
        <taxon>Gnathifera</taxon>
        <taxon>Rotifera</taxon>
        <taxon>Eurotatoria</taxon>
        <taxon>Bdelloidea</taxon>
        <taxon>Philodinida</taxon>
        <taxon>Philodinidae</taxon>
        <taxon>Rotaria</taxon>
    </lineage>
</organism>
<reference evidence="14" key="1">
    <citation type="submission" date="2021-02" db="EMBL/GenBank/DDBJ databases">
        <authorList>
            <person name="Nowell W R."/>
        </authorList>
    </citation>
    <scope>NUCLEOTIDE SEQUENCE</scope>
</reference>
<evidence type="ECO:0000256" key="8">
    <source>
        <dbReference type="ARBA" id="ARBA00023172"/>
    </source>
</evidence>
<protein>
    <recommendedName>
        <fullName evidence="11">Protein artemis</fullName>
    </recommendedName>
    <alternativeName>
        <fullName evidence="12">DNA cross-link repair 1C protein</fullName>
    </alternativeName>
</protein>
<dbReference type="AlphaFoldDB" id="A0A817UYW6"/>
<comment type="subcellular location">
    <subcellularLocation>
        <location evidence="1">Nucleus</location>
    </subcellularLocation>
</comment>
<keyword evidence="19" id="KW-1185">Reference proteome</keyword>
<dbReference type="PANTHER" id="PTHR23240">
    <property type="entry name" value="DNA CROSS-LINK REPAIR PROTEIN PSO2/SNM1-RELATED"/>
    <property type="match status" value="1"/>
</dbReference>
<gene>
    <name evidence="14" type="ORF">GRG538_LOCUS3755</name>
    <name evidence="17" type="ORF">QYT958_LOCUS7559</name>
    <name evidence="15" type="ORF">TIS948_LOCUS32954</name>
    <name evidence="16" type="ORF">UJA718_LOCUS10989</name>
</gene>
<accession>A0A817UYW6</accession>
<feature type="domain" description="DNA repair metallo-beta-lactamase" evidence="13">
    <location>
        <begin position="281"/>
        <end position="315"/>
    </location>
</feature>
<dbReference type="EMBL" id="CAJNXB010006091">
    <property type="protein sequence ID" value="CAF3465516.1"/>
    <property type="molecule type" value="Genomic_DNA"/>
</dbReference>
<keyword evidence="4" id="KW-0255">Endonuclease</keyword>
<dbReference type="EMBL" id="CAJOBP010001319">
    <property type="protein sequence ID" value="CAF4274358.1"/>
    <property type="molecule type" value="Genomic_DNA"/>
</dbReference>
<keyword evidence="5" id="KW-0227">DNA damage</keyword>
<dbReference type="GO" id="GO:0004519">
    <property type="term" value="F:endonuclease activity"/>
    <property type="evidence" value="ECO:0007669"/>
    <property type="project" value="UniProtKB-KW"/>
</dbReference>
<evidence type="ECO:0000313" key="14">
    <source>
        <dbReference type="EMBL" id="CAF3332494.1"/>
    </source>
</evidence>